<dbReference type="Proteomes" id="UP000245624">
    <property type="component" value="Unassembled WGS sequence"/>
</dbReference>
<dbReference type="EMBL" id="QGTD01000008">
    <property type="protein sequence ID" value="PWU68227.1"/>
    <property type="molecule type" value="Genomic_DNA"/>
</dbReference>
<dbReference type="PANTHER" id="PTHR43460">
    <property type="entry name" value="METHYLTRANSFERASE"/>
    <property type="match status" value="1"/>
</dbReference>
<dbReference type="SUPFAM" id="SSF53335">
    <property type="entry name" value="S-adenosyl-L-methionine-dependent methyltransferases"/>
    <property type="match status" value="1"/>
</dbReference>
<evidence type="ECO:0000313" key="3">
    <source>
        <dbReference type="Proteomes" id="UP000245624"/>
    </source>
</evidence>
<comment type="caution">
    <text evidence="2">The sequence shown here is derived from an EMBL/GenBank/DDBJ whole genome shotgun (WGS) entry which is preliminary data.</text>
</comment>
<dbReference type="RefSeq" id="WP_109983953.1">
    <property type="nucleotide sequence ID" value="NZ_JAJUIE010000117.1"/>
</dbReference>
<evidence type="ECO:0000313" key="2">
    <source>
        <dbReference type="EMBL" id="PWU68227.1"/>
    </source>
</evidence>
<name>A0A317KXK2_9BACI</name>
<accession>A0A317KXK2</accession>
<keyword evidence="3" id="KW-1185">Reference proteome</keyword>
<dbReference type="InterPro" id="IPR029063">
    <property type="entry name" value="SAM-dependent_MTases_sf"/>
</dbReference>
<evidence type="ECO:0000259" key="1">
    <source>
        <dbReference type="Pfam" id="PF13649"/>
    </source>
</evidence>
<dbReference type="Pfam" id="PF13649">
    <property type="entry name" value="Methyltransf_25"/>
    <property type="match status" value="1"/>
</dbReference>
<gene>
    <name evidence="2" type="ORF">DLJ74_07150</name>
</gene>
<dbReference type="OrthoDB" id="9795864at2"/>
<dbReference type="InterPro" id="IPR041698">
    <property type="entry name" value="Methyltransf_25"/>
</dbReference>
<dbReference type="GO" id="GO:0032259">
    <property type="term" value="P:methylation"/>
    <property type="evidence" value="ECO:0007669"/>
    <property type="project" value="UniProtKB-KW"/>
</dbReference>
<organism evidence="2 3">
    <name type="scientific">Gracilibacillus dipsosauri</name>
    <dbReference type="NCBI Taxonomy" id="178340"/>
    <lineage>
        <taxon>Bacteria</taxon>
        <taxon>Bacillati</taxon>
        <taxon>Bacillota</taxon>
        <taxon>Bacilli</taxon>
        <taxon>Bacillales</taxon>
        <taxon>Bacillaceae</taxon>
        <taxon>Gracilibacillus</taxon>
    </lineage>
</organism>
<dbReference type="InterPro" id="IPR052939">
    <property type="entry name" value="23S_rRNA_MeTrnsfrase_RlmA"/>
</dbReference>
<keyword evidence="2" id="KW-0808">Transferase</keyword>
<dbReference type="CDD" id="cd02440">
    <property type="entry name" value="AdoMet_MTases"/>
    <property type="match status" value="1"/>
</dbReference>
<reference evidence="2 3" key="1">
    <citation type="submission" date="2018-05" db="EMBL/GenBank/DDBJ databases">
        <title>Genomic analysis of Gracilibacillus dipsosauri DD1 reveals novel features of a salt-tolerant amylase.</title>
        <authorList>
            <person name="Deutch C.E."/>
            <person name="Yang S."/>
        </authorList>
    </citation>
    <scope>NUCLEOTIDE SEQUENCE [LARGE SCALE GENOMIC DNA]</scope>
    <source>
        <strain evidence="2 3">DD1</strain>
    </source>
</reference>
<protein>
    <submittedName>
        <fullName evidence="2">SAM-dependent methyltransferase</fullName>
    </submittedName>
</protein>
<dbReference type="AlphaFoldDB" id="A0A317KXK2"/>
<dbReference type="Gene3D" id="3.40.50.150">
    <property type="entry name" value="Vaccinia Virus protein VP39"/>
    <property type="match status" value="1"/>
</dbReference>
<dbReference type="PANTHER" id="PTHR43460:SF1">
    <property type="entry name" value="METHYLTRANSFERASE TYPE 11 DOMAIN-CONTAINING PROTEIN"/>
    <property type="match status" value="1"/>
</dbReference>
<keyword evidence="2" id="KW-0489">Methyltransferase</keyword>
<proteinExistence type="predicted"/>
<dbReference type="GO" id="GO:0008168">
    <property type="term" value="F:methyltransferase activity"/>
    <property type="evidence" value="ECO:0007669"/>
    <property type="project" value="UniProtKB-KW"/>
</dbReference>
<feature type="domain" description="Methyltransferase" evidence="1">
    <location>
        <begin position="46"/>
        <end position="129"/>
    </location>
</feature>
<sequence length="243" mass="27689">MEENSFYNKVGKINGWNFDHLQVTTEGIAKEISQEVYQLCSPTDIVLDIGTGGGERLLNLADSVLLAVGIDLSQEMIKKAQNNCTIQNVRFAEMPADNLLFPDQFFDVITCRHAPFFAKEVERVLKQGGTFLTQQVSEGDKINLKQAFGRGQAFEIADGTLKERYRSAVEDAGFDQIQVHDIEEVEYYQRPEDLIFLLKHTPIIPNFGEQEDDWIILEKFITEHQTEQGIKTNTKKFLIVARK</sequence>